<keyword evidence="1" id="KW-0812">Transmembrane</keyword>
<accession>A0ABU7LSG3</accession>
<comment type="caution">
    <text evidence="2">The sequence shown here is derived from an EMBL/GenBank/DDBJ whole genome shotgun (WGS) entry which is preliminary data.</text>
</comment>
<dbReference type="Proteomes" id="UP001354971">
    <property type="component" value="Unassembled WGS sequence"/>
</dbReference>
<gene>
    <name evidence="2" type="ORF">V0U79_10780</name>
</gene>
<reference evidence="2 3" key="1">
    <citation type="submission" date="2024-01" db="EMBL/GenBank/DDBJ databases">
        <title>Hyphobacterium bacterium isolated from marine sediment.</title>
        <authorList>
            <person name="Zhao S."/>
        </authorList>
    </citation>
    <scope>NUCLEOTIDE SEQUENCE [LARGE SCALE GENOMIC DNA]</scope>
    <source>
        <strain evidence="3">HN65</strain>
    </source>
</reference>
<proteinExistence type="predicted"/>
<name>A0ABU7LSG3_9PROT</name>
<feature type="transmembrane region" description="Helical" evidence="1">
    <location>
        <begin position="15"/>
        <end position="38"/>
    </location>
</feature>
<organism evidence="2 3">
    <name type="scientific">Hyphobacterium lacteum</name>
    <dbReference type="NCBI Taxonomy" id="3116575"/>
    <lineage>
        <taxon>Bacteria</taxon>
        <taxon>Pseudomonadati</taxon>
        <taxon>Pseudomonadota</taxon>
        <taxon>Alphaproteobacteria</taxon>
        <taxon>Maricaulales</taxon>
        <taxon>Maricaulaceae</taxon>
        <taxon>Hyphobacterium</taxon>
    </lineage>
</organism>
<sequence>MILARLSKAIREQNWFAVAIEFVIVILGVVIGFQITAWNVKQQDVLLEREYLQRLEADLAASEELLSEDINNLRQWHRQALNATEALISGDQGEISDFEFSRALVFGGRLQFVRGQYGTIDELISTGRMRLIRNSELRTLITRTTNGLEELDRLNALIGERQNALVPFYRTRMLILNGFGEDTDVIYDFDELAADEEFLNAFGNVTHLMTINIMWLEGARDLVRELHAGVRAELGMPAVSYETSAAAT</sequence>
<keyword evidence="1" id="KW-0472">Membrane</keyword>
<dbReference type="RefSeq" id="WP_330199519.1">
    <property type="nucleotide sequence ID" value="NZ_JAZDRP010000006.1"/>
</dbReference>
<evidence type="ECO:0000313" key="3">
    <source>
        <dbReference type="Proteomes" id="UP001354971"/>
    </source>
</evidence>
<keyword evidence="1" id="KW-1133">Transmembrane helix</keyword>
<keyword evidence="3" id="KW-1185">Reference proteome</keyword>
<evidence type="ECO:0000256" key="1">
    <source>
        <dbReference type="SAM" id="Phobius"/>
    </source>
</evidence>
<protein>
    <submittedName>
        <fullName evidence="2">Uncharacterized protein</fullName>
    </submittedName>
</protein>
<dbReference type="EMBL" id="JAZDRP010000006">
    <property type="protein sequence ID" value="MEE2526856.1"/>
    <property type="molecule type" value="Genomic_DNA"/>
</dbReference>
<evidence type="ECO:0000313" key="2">
    <source>
        <dbReference type="EMBL" id="MEE2526856.1"/>
    </source>
</evidence>